<reference evidence="2 3" key="1">
    <citation type="submission" date="2024-04" db="EMBL/GenBank/DDBJ databases">
        <title>Phyllosticta paracitricarpa is synonymous to the EU quarantine fungus P. citricarpa based on phylogenomic analyses.</title>
        <authorList>
            <consortium name="Lawrence Berkeley National Laboratory"/>
            <person name="Van Ingen-Buijs V.A."/>
            <person name="Van Westerhoven A.C."/>
            <person name="Haridas S."/>
            <person name="Skiadas P."/>
            <person name="Martin F."/>
            <person name="Groenewald J.Z."/>
            <person name="Crous P.W."/>
            <person name="Seidl M.F."/>
        </authorList>
    </citation>
    <scope>NUCLEOTIDE SEQUENCE [LARGE SCALE GENOMIC DNA]</scope>
    <source>
        <strain evidence="2 3">CBS 123374</strain>
    </source>
</reference>
<gene>
    <name evidence="2" type="ORF">HDK90DRAFT_555040</name>
</gene>
<dbReference type="Proteomes" id="UP001492380">
    <property type="component" value="Unassembled WGS sequence"/>
</dbReference>
<organism evidence="2 3">
    <name type="scientific">Phyllosticta capitalensis</name>
    <dbReference type="NCBI Taxonomy" id="121624"/>
    <lineage>
        <taxon>Eukaryota</taxon>
        <taxon>Fungi</taxon>
        <taxon>Dikarya</taxon>
        <taxon>Ascomycota</taxon>
        <taxon>Pezizomycotina</taxon>
        <taxon>Dothideomycetes</taxon>
        <taxon>Dothideomycetes incertae sedis</taxon>
        <taxon>Botryosphaeriales</taxon>
        <taxon>Phyllostictaceae</taxon>
        <taxon>Phyllosticta</taxon>
    </lineage>
</organism>
<evidence type="ECO:0000256" key="1">
    <source>
        <dbReference type="SAM" id="MobiDB-lite"/>
    </source>
</evidence>
<sequence>MKDTVPTSRVPHGAEDVDPNEWSRFTGTLPKRGSSQYYIETRWPRYQLLSKEHALQVLQRYHCDDCPGRLQKEYIPFYLRNFDSEGYLVDTGLTASLPRFTLPLDSELAQVMMDEAQREKSKKTPGIAKQKPIKKLTLPPAAKKKTNTAKSSGNVVFDFHDNSTTSTCTISRTATRTATDVTSDSGTTALAEPATPKLHLVAEKEGHRLGEKTSEPVSPTSTMKSTPSAVLKRIAEPQKLKQENKRLKTENSEQGSKLDAQELELAKLSQELFDKEQEKDRMEELVQKLGNALEERESEISALETESQEREERRIELEAELQQQEERRSALERSFSQLQSAKLAKEADVKRQKAKLDDLEHSMATLDAEMKVKKDRLKELQKIIRQAVNDKMELQKKLKEQKKRTEQLSRDLKSAESEKAQMFHELEEERMRCEKLQEDKEKKDEFAEAAKRAAARLLYGVNQIYDQLAEDGNDEDKDEFLGAIKDDLGDHYGPLLNWGKCMAEQDF</sequence>
<feature type="region of interest" description="Disordered" evidence="1">
    <location>
        <begin position="179"/>
        <end position="259"/>
    </location>
</feature>
<evidence type="ECO:0000313" key="3">
    <source>
        <dbReference type="Proteomes" id="UP001492380"/>
    </source>
</evidence>
<accession>A0ABR1YL91</accession>
<proteinExistence type="predicted"/>
<feature type="region of interest" description="Disordered" evidence="1">
    <location>
        <begin position="293"/>
        <end position="314"/>
    </location>
</feature>
<feature type="compositionally biased region" description="Polar residues" evidence="1">
    <location>
        <begin position="215"/>
        <end position="228"/>
    </location>
</feature>
<dbReference type="EMBL" id="JBBWRZ010000007">
    <property type="protein sequence ID" value="KAK8232232.1"/>
    <property type="molecule type" value="Genomic_DNA"/>
</dbReference>
<name>A0ABR1YL91_9PEZI</name>
<evidence type="ECO:0000313" key="2">
    <source>
        <dbReference type="EMBL" id="KAK8232232.1"/>
    </source>
</evidence>
<feature type="compositionally biased region" description="Basic and acidic residues" evidence="1">
    <location>
        <begin position="233"/>
        <end position="251"/>
    </location>
</feature>
<comment type="caution">
    <text evidence="2">The sequence shown here is derived from an EMBL/GenBank/DDBJ whole genome shotgun (WGS) entry which is preliminary data.</text>
</comment>
<protein>
    <submittedName>
        <fullName evidence="2">Uncharacterized protein</fullName>
    </submittedName>
</protein>
<keyword evidence="3" id="KW-1185">Reference proteome</keyword>
<feature type="region of interest" description="Disordered" evidence="1">
    <location>
        <begin position="398"/>
        <end position="418"/>
    </location>
</feature>
<feature type="compositionally biased region" description="Basic and acidic residues" evidence="1">
    <location>
        <begin position="200"/>
        <end position="214"/>
    </location>
</feature>